<dbReference type="AlphaFoldDB" id="A0A8H3J312"/>
<evidence type="ECO:0000313" key="2">
    <source>
        <dbReference type="EMBL" id="CAF9939674.1"/>
    </source>
</evidence>
<accession>A0A8H3J312</accession>
<dbReference type="OrthoDB" id="5337127at2759"/>
<name>A0A8H3J312_9LECA</name>
<dbReference type="EMBL" id="CAJPDS010000135">
    <property type="protein sequence ID" value="CAF9939674.1"/>
    <property type="molecule type" value="Genomic_DNA"/>
</dbReference>
<dbReference type="Proteomes" id="UP000664521">
    <property type="component" value="Unassembled WGS sequence"/>
</dbReference>
<evidence type="ECO:0000256" key="1">
    <source>
        <dbReference type="SAM" id="MobiDB-lite"/>
    </source>
</evidence>
<organism evidence="2 3">
    <name type="scientific">Heterodermia speciosa</name>
    <dbReference type="NCBI Taxonomy" id="116794"/>
    <lineage>
        <taxon>Eukaryota</taxon>
        <taxon>Fungi</taxon>
        <taxon>Dikarya</taxon>
        <taxon>Ascomycota</taxon>
        <taxon>Pezizomycotina</taxon>
        <taxon>Lecanoromycetes</taxon>
        <taxon>OSLEUM clade</taxon>
        <taxon>Lecanoromycetidae</taxon>
        <taxon>Caliciales</taxon>
        <taxon>Physciaceae</taxon>
        <taxon>Heterodermia</taxon>
    </lineage>
</organism>
<keyword evidence="3" id="KW-1185">Reference proteome</keyword>
<comment type="caution">
    <text evidence="2">The sequence shown here is derived from an EMBL/GenBank/DDBJ whole genome shotgun (WGS) entry which is preliminary data.</text>
</comment>
<protein>
    <submittedName>
        <fullName evidence="2">Uncharacterized protein</fullName>
    </submittedName>
</protein>
<sequence length="433" mass="49058">MKSLKVGRQRASTISLKPLAPESSSQDYTEERLLAGMEYAQARITRKVTPRTRKLLEIYAQDCKAAIEELKSGSEGTLDRLLTEVRNREVDISNKSWLKEIPNSAQEAIEQELLKLRRYIFHARYGDYMAALTKILEPRAIEYKSDNWKMLARNAYWTRVSTKLHEESEIWKKHGSEDTDKVPITWSIYQAAKHVGIDFDAMISIIQLYAERNQIFHAGLDEALANEDYSDIAVLLDKDIKDLPSLVPMEHLNEETSIHAALVVLRNTWFDDRGRANPKAWQYTTALTDHAARRRADPIKAAQEQAQLIAAKTAILLSKKQEEAALLEQAAKTPDPTQAPSKALESYSAALKKRKASIEMANDRRTTWKTCIAQQTMAHDFFGQTVAMARAANDTLLEYREDWGSDIPLSPPPKEAFQSPHTPEGLCSLFGED</sequence>
<reference evidence="2" key="1">
    <citation type="submission" date="2021-03" db="EMBL/GenBank/DDBJ databases">
        <authorList>
            <person name="Tagirdzhanova G."/>
        </authorList>
    </citation>
    <scope>NUCLEOTIDE SEQUENCE</scope>
</reference>
<feature type="region of interest" description="Disordered" evidence="1">
    <location>
        <begin position="407"/>
        <end position="433"/>
    </location>
</feature>
<evidence type="ECO:0000313" key="3">
    <source>
        <dbReference type="Proteomes" id="UP000664521"/>
    </source>
</evidence>
<gene>
    <name evidence="2" type="ORF">HETSPECPRED_001852</name>
</gene>
<proteinExistence type="predicted"/>